<evidence type="ECO:0000259" key="2">
    <source>
        <dbReference type="Pfam" id="PF05598"/>
    </source>
</evidence>
<dbReference type="AlphaFoldDB" id="A0A011QGX7"/>
<dbReference type="PANTHER" id="PTHR33408">
    <property type="entry name" value="TRANSPOSASE"/>
    <property type="match status" value="1"/>
</dbReference>
<dbReference type="InterPro" id="IPR025668">
    <property type="entry name" value="Tnp_DDE_dom"/>
</dbReference>
<evidence type="ECO:0000313" key="4">
    <source>
        <dbReference type="EMBL" id="EXI88552.1"/>
    </source>
</evidence>
<evidence type="ECO:0008006" key="6">
    <source>
        <dbReference type="Google" id="ProtNLM"/>
    </source>
</evidence>
<evidence type="ECO:0000259" key="3">
    <source>
        <dbReference type="Pfam" id="PF13751"/>
    </source>
</evidence>
<evidence type="ECO:0000256" key="1">
    <source>
        <dbReference type="SAM" id="MobiDB-lite"/>
    </source>
</evidence>
<feature type="compositionally biased region" description="Low complexity" evidence="1">
    <location>
        <begin position="291"/>
        <end position="300"/>
    </location>
</feature>
<dbReference type="eggNOG" id="COG3666">
    <property type="taxonomic scope" value="Bacteria"/>
</dbReference>
<dbReference type="Proteomes" id="UP000022141">
    <property type="component" value="Unassembled WGS sequence"/>
</dbReference>
<accession>A0A011QGX7</accession>
<protein>
    <recommendedName>
        <fullName evidence="6">Transposase IS4 family protein</fullName>
    </recommendedName>
</protein>
<name>A0A011QGX7_ACCRE</name>
<feature type="domain" description="Transposase InsH N-terminal" evidence="2">
    <location>
        <begin position="77"/>
        <end position="172"/>
    </location>
</feature>
<dbReference type="PATRIC" id="fig|1454004.3.peg.2251"/>
<keyword evidence="5" id="KW-1185">Reference proteome</keyword>
<dbReference type="InterPro" id="IPR008490">
    <property type="entry name" value="Transposase_InsH_N"/>
</dbReference>
<feature type="domain" description="Transposase DDE" evidence="3">
    <location>
        <begin position="401"/>
        <end position="465"/>
    </location>
</feature>
<dbReference type="EMBL" id="JEMY01000026">
    <property type="protein sequence ID" value="EXI88552.1"/>
    <property type="molecule type" value="Genomic_DNA"/>
</dbReference>
<proteinExistence type="predicted"/>
<dbReference type="PANTHER" id="PTHR33408:SF4">
    <property type="entry name" value="TRANSPOSASE DDE DOMAIN-CONTAINING PROTEIN"/>
    <property type="match status" value="1"/>
</dbReference>
<dbReference type="InterPro" id="IPR047629">
    <property type="entry name" value="IS1182_transpos"/>
</dbReference>
<dbReference type="Pfam" id="PF13751">
    <property type="entry name" value="DDE_Tnp_1_6"/>
    <property type="match status" value="1"/>
</dbReference>
<organism evidence="4 5">
    <name type="scientific">Accumulibacter regalis</name>
    <dbReference type="NCBI Taxonomy" id="522306"/>
    <lineage>
        <taxon>Bacteria</taxon>
        <taxon>Pseudomonadati</taxon>
        <taxon>Pseudomonadota</taxon>
        <taxon>Betaproteobacteria</taxon>
        <taxon>Candidatus Accumulibacter</taxon>
    </lineage>
</organism>
<evidence type="ECO:0000313" key="5">
    <source>
        <dbReference type="Proteomes" id="UP000022141"/>
    </source>
</evidence>
<comment type="caution">
    <text evidence="4">The sequence shown here is derived from an EMBL/GenBank/DDBJ whole genome shotgun (WGS) entry which is preliminary data.</text>
</comment>
<reference evidence="4" key="1">
    <citation type="submission" date="2014-02" db="EMBL/GenBank/DDBJ databases">
        <title>Expanding our view of genomic diversity in Candidatus Accumulibacter clades.</title>
        <authorList>
            <person name="Skennerton C.T."/>
            <person name="Barr J.J."/>
            <person name="Slater F.R."/>
            <person name="Bond P.L."/>
            <person name="Tyson G.W."/>
        </authorList>
    </citation>
    <scope>NUCLEOTIDE SEQUENCE [LARGE SCALE GENOMIC DNA]</scope>
</reference>
<dbReference type="Pfam" id="PF05598">
    <property type="entry name" value="DUF772"/>
    <property type="match status" value="1"/>
</dbReference>
<dbReference type="NCBIfam" id="NF033551">
    <property type="entry name" value="transpos_IS1182"/>
    <property type="match status" value="1"/>
</dbReference>
<gene>
    <name evidence="4" type="ORF">AW11_02172</name>
</gene>
<feature type="region of interest" description="Disordered" evidence="1">
    <location>
        <begin position="279"/>
        <end position="302"/>
    </location>
</feature>
<sequence length="488" mass="52920">MKIFPVLYRQAKRSGYNDGVISSLQVTTMPATQALFPDDAIPPLDVNAPEAEKAALPKALARVLMPNRTQLEWRASDLESLLPPGHRARLVWGYIERQDLEGLYAGIKVTEGGVGRAAIAPEILYALWLYATLEGVGCGRAVARLTESHDAYRWICGGVQVNYHTLCDFRSRQGEALDDLLTANVASLMASGAVKLKGCAQDGMRVRASAGAASFRRDERLKRCLEEARQQVAKLKAQLDDDPVGESARKQAAQQRAVAEREARIEAALDRLPELAAIKKAQGKEPDKARSSTTDADATTMKMGDGGFRPAYNFQYAADTESQVIIGVEVVTAGTDQGQLAPMVEQVSERYGQIPENWLVDGGYPGHGQVDAVADHTTVYAPVPKARNSEVDIHQPKPKDSPAVAQWRQRMGSEEAKIIYKQRASTAECVNALARNRGLNRLQVRGLKKVKAVALLFALAHNLMRTVTLAPHLVGIGTGTSAVPQVAG</sequence>